<evidence type="ECO:0000313" key="2">
    <source>
        <dbReference type="Proteomes" id="UP000251960"/>
    </source>
</evidence>
<proteinExistence type="predicted"/>
<gene>
    <name evidence="1" type="ORF">Zm00014a_002690</name>
</gene>
<accession>A0A3L6D780</accession>
<name>A0A3L6D780_MAIZE</name>
<evidence type="ECO:0000313" key="1">
    <source>
        <dbReference type="EMBL" id="PWZ04414.1"/>
    </source>
</evidence>
<dbReference type="AlphaFoldDB" id="A0A3L6D780"/>
<reference evidence="1 2" key="1">
    <citation type="journal article" date="2018" name="Nat. Genet.">
        <title>Extensive intraspecific gene order and gene structural variations between Mo17 and other maize genomes.</title>
        <authorList>
            <person name="Sun S."/>
            <person name="Zhou Y."/>
            <person name="Chen J."/>
            <person name="Shi J."/>
            <person name="Zhao H."/>
            <person name="Zhao H."/>
            <person name="Song W."/>
            <person name="Zhang M."/>
            <person name="Cui Y."/>
            <person name="Dong X."/>
            <person name="Liu H."/>
            <person name="Ma X."/>
            <person name="Jiao Y."/>
            <person name="Wang B."/>
            <person name="Wei X."/>
            <person name="Stein J.C."/>
            <person name="Glaubitz J.C."/>
            <person name="Lu F."/>
            <person name="Yu G."/>
            <person name="Liang C."/>
            <person name="Fengler K."/>
            <person name="Li B."/>
            <person name="Rafalski A."/>
            <person name="Schnable P.S."/>
            <person name="Ware D.H."/>
            <person name="Buckler E.S."/>
            <person name="Lai J."/>
        </authorList>
    </citation>
    <scope>NUCLEOTIDE SEQUENCE [LARGE SCALE GENOMIC DNA]</scope>
    <source>
        <strain evidence="2">cv. Missouri 17</strain>
        <tissue evidence="1">Seedling</tissue>
    </source>
</reference>
<dbReference type="EMBL" id="NCVQ01000310">
    <property type="protein sequence ID" value="PWZ04414.1"/>
    <property type="molecule type" value="Genomic_DNA"/>
</dbReference>
<sequence>MGTNLELKLGGCLCKLYFLSHLHQNLFSDNQHILTCFYVLSLTLRVF</sequence>
<comment type="caution">
    <text evidence="1">The sequence shown here is derived from an EMBL/GenBank/DDBJ whole genome shotgun (WGS) entry which is preliminary data.</text>
</comment>
<organism evidence="1 2">
    <name type="scientific">Zea mays</name>
    <name type="common">Maize</name>
    <dbReference type="NCBI Taxonomy" id="4577"/>
    <lineage>
        <taxon>Eukaryota</taxon>
        <taxon>Viridiplantae</taxon>
        <taxon>Streptophyta</taxon>
        <taxon>Embryophyta</taxon>
        <taxon>Tracheophyta</taxon>
        <taxon>Spermatophyta</taxon>
        <taxon>Magnoliopsida</taxon>
        <taxon>Liliopsida</taxon>
        <taxon>Poales</taxon>
        <taxon>Poaceae</taxon>
        <taxon>PACMAD clade</taxon>
        <taxon>Panicoideae</taxon>
        <taxon>Andropogonodae</taxon>
        <taxon>Andropogoneae</taxon>
        <taxon>Tripsacinae</taxon>
        <taxon>Zea</taxon>
    </lineage>
</organism>
<protein>
    <submittedName>
        <fullName evidence="1">Uncharacterized protein</fullName>
    </submittedName>
</protein>
<dbReference type="Proteomes" id="UP000251960">
    <property type="component" value="Unassembled WGS sequence"/>
</dbReference>